<dbReference type="PANTHER" id="PTHR46566:SF5">
    <property type="entry name" value="1-PHOSPHOFRUCTOKINASE"/>
    <property type="match status" value="1"/>
</dbReference>
<feature type="domain" description="Carbohydrate kinase PfkB" evidence="3">
    <location>
        <begin position="20"/>
        <end position="78"/>
    </location>
</feature>
<evidence type="ECO:0000256" key="2">
    <source>
        <dbReference type="ARBA" id="ARBA00022777"/>
    </source>
</evidence>
<sequence>MILALTPCPCLDRILHLEGRLEPHALHRVRLVEEVPGGKGLNLVRAVRRLGGEALALAPLGGYLGERVLALAQEEGLPLLPLPGRAGRACQILWDGEGATEVYEPCPPWALEGLPSLGEGVKVVAGSLPPGLSPEALLEAFRPQAVDSASLFPAALRARVGLIKPNREELRRLAPGEPLEAALRLHRAHGTALLVSLGGEGALYVGEEGVYRAKGPLRWGNPVGSGDTLLGVFLWQRVLG</sequence>
<dbReference type="GO" id="GO:0005829">
    <property type="term" value="C:cytosol"/>
    <property type="evidence" value="ECO:0007669"/>
    <property type="project" value="TreeGrafter"/>
</dbReference>
<dbReference type="Gene3D" id="3.40.1190.20">
    <property type="match status" value="1"/>
</dbReference>
<evidence type="ECO:0000313" key="5">
    <source>
        <dbReference type="Proteomes" id="UP000286734"/>
    </source>
</evidence>
<evidence type="ECO:0000313" key="4">
    <source>
        <dbReference type="EMBL" id="RTH05972.1"/>
    </source>
</evidence>
<evidence type="ECO:0000256" key="1">
    <source>
        <dbReference type="ARBA" id="ARBA00022679"/>
    </source>
</evidence>
<proteinExistence type="predicted"/>
<reference evidence="4 5" key="1">
    <citation type="journal article" date="2019" name="Extremophiles">
        <title>Biogeography of thermophiles and predominance of Thermus scotoductus in domestic water heaters.</title>
        <authorList>
            <person name="Wilpiszeski R.L."/>
            <person name="Zhang Z."/>
            <person name="House C.H."/>
        </authorList>
    </citation>
    <scope>NUCLEOTIDE SEQUENCE [LARGE SCALE GENOMIC DNA]</scope>
    <source>
        <strain evidence="4 5">34_S34</strain>
    </source>
</reference>
<accession>A0A430REQ3</accession>
<dbReference type="RefSeq" id="WP_126200125.1">
    <property type="nucleotide sequence ID" value="NZ_PELP01000092.1"/>
</dbReference>
<dbReference type="Proteomes" id="UP000286734">
    <property type="component" value="Unassembled WGS sequence"/>
</dbReference>
<keyword evidence="2" id="KW-0418">Kinase</keyword>
<dbReference type="GO" id="GO:0008443">
    <property type="term" value="F:phosphofructokinase activity"/>
    <property type="evidence" value="ECO:0007669"/>
    <property type="project" value="TreeGrafter"/>
</dbReference>
<dbReference type="InterPro" id="IPR002139">
    <property type="entry name" value="Ribo/fructo_kinase"/>
</dbReference>
<dbReference type="SUPFAM" id="SSF53613">
    <property type="entry name" value="Ribokinase-like"/>
    <property type="match status" value="1"/>
</dbReference>
<organism evidence="4 5">
    <name type="scientific">Thermus scotoductus</name>
    <dbReference type="NCBI Taxonomy" id="37636"/>
    <lineage>
        <taxon>Bacteria</taxon>
        <taxon>Thermotogati</taxon>
        <taxon>Deinococcota</taxon>
        <taxon>Deinococci</taxon>
        <taxon>Thermales</taxon>
        <taxon>Thermaceae</taxon>
        <taxon>Thermus</taxon>
    </lineage>
</organism>
<feature type="domain" description="Carbohydrate kinase PfkB" evidence="3">
    <location>
        <begin position="155"/>
        <end position="238"/>
    </location>
</feature>
<dbReference type="InterPro" id="IPR029056">
    <property type="entry name" value="Ribokinase-like"/>
</dbReference>
<protein>
    <recommendedName>
        <fullName evidence="3">Carbohydrate kinase PfkB domain-containing protein</fullName>
    </recommendedName>
</protein>
<dbReference type="Pfam" id="PF00294">
    <property type="entry name" value="PfkB"/>
    <property type="match status" value="2"/>
</dbReference>
<comment type="caution">
    <text evidence="4">The sequence shown here is derived from an EMBL/GenBank/DDBJ whole genome shotgun (WGS) entry which is preliminary data.</text>
</comment>
<dbReference type="InterPro" id="IPR011611">
    <property type="entry name" value="PfkB_dom"/>
</dbReference>
<dbReference type="EMBL" id="PELP01000092">
    <property type="protein sequence ID" value="RTH05972.1"/>
    <property type="molecule type" value="Genomic_DNA"/>
</dbReference>
<dbReference type="PANTHER" id="PTHR46566">
    <property type="entry name" value="1-PHOSPHOFRUCTOKINASE-RELATED"/>
    <property type="match status" value="1"/>
</dbReference>
<gene>
    <name evidence="4" type="ORF">CSW47_04180</name>
</gene>
<evidence type="ECO:0000259" key="3">
    <source>
        <dbReference type="Pfam" id="PF00294"/>
    </source>
</evidence>
<keyword evidence="1" id="KW-0808">Transferase</keyword>
<feature type="non-terminal residue" evidence="4">
    <location>
        <position position="240"/>
    </location>
</feature>
<dbReference type="PRINTS" id="PR00990">
    <property type="entry name" value="RIBOKINASE"/>
</dbReference>
<dbReference type="AlphaFoldDB" id="A0A430REQ3"/>
<name>A0A430REQ3_THESC</name>